<dbReference type="OrthoDB" id="7945987at2"/>
<dbReference type="RefSeq" id="WP_111650159.1">
    <property type="nucleotide sequence ID" value="NZ_JACHWI010000001.1"/>
</dbReference>
<dbReference type="Gene3D" id="1.10.10.10">
    <property type="entry name" value="Winged helix-like DNA-binding domain superfamily/Winged helix DNA-binding domain"/>
    <property type="match status" value="1"/>
</dbReference>
<organism evidence="2 3">
    <name type="scientific">Actinoplanes lutulentus</name>
    <dbReference type="NCBI Taxonomy" id="1287878"/>
    <lineage>
        <taxon>Bacteria</taxon>
        <taxon>Bacillati</taxon>
        <taxon>Actinomycetota</taxon>
        <taxon>Actinomycetes</taxon>
        <taxon>Micromonosporales</taxon>
        <taxon>Micromonosporaceae</taxon>
        <taxon>Actinoplanes</taxon>
    </lineage>
</organism>
<dbReference type="InterPro" id="IPR011991">
    <property type="entry name" value="ArsR-like_HTH"/>
</dbReference>
<dbReference type="Proteomes" id="UP000249341">
    <property type="component" value="Unassembled WGS sequence"/>
</dbReference>
<dbReference type="Pfam" id="PF12840">
    <property type="entry name" value="HTH_20"/>
    <property type="match status" value="1"/>
</dbReference>
<evidence type="ECO:0000313" key="2">
    <source>
        <dbReference type="EMBL" id="RAK36975.1"/>
    </source>
</evidence>
<reference evidence="2 3" key="1">
    <citation type="submission" date="2018-06" db="EMBL/GenBank/DDBJ databases">
        <title>Genomic Encyclopedia of Type Strains, Phase III (KMG-III): the genomes of soil and plant-associated and newly described type strains.</title>
        <authorList>
            <person name="Whitman W."/>
        </authorList>
    </citation>
    <scope>NUCLEOTIDE SEQUENCE [LARGE SCALE GENOMIC DNA]</scope>
    <source>
        <strain evidence="2 3">CGMCC 4.7090</strain>
    </source>
</reference>
<gene>
    <name evidence="2" type="ORF">B0I29_107237</name>
</gene>
<dbReference type="InterPro" id="IPR036390">
    <property type="entry name" value="WH_DNA-bd_sf"/>
</dbReference>
<dbReference type="CDD" id="cd00090">
    <property type="entry name" value="HTH_ARSR"/>
    <property type="match status" value="1"/>
</dbReference>
<dbReference type="SMART" id="SM00418">
    <property type="entry name" value="HTH_ARSR"/>
    <property type="match status" value="1"/>
</dbReference>
<dbReference type="EMBL" id="QLMJ01000007">
    <property type="protein sequence ID" value="RAK36975.1"/>
    <property type="molecule type" value="Genomic_DNA"/>
</dbReference>
<dbReference type="InterPro" id="IPR001845">
    <property type="entry name" value="HTH_ArsR_DNA-bd_dom"/>
</dbReference>
<name>A0A327ZDC0_9ACTN</name>
<evidence type="ECO:0000313" key="3">
    <source>
        <dbReference type="Proteomes" id="UP000249341"/>
    </source>
</evidence>
<dbReference type="GO" id="GO:0003677">
    <property type="term" value="F:DNA binding"/>
    <property type="evidence" value="ECO:0007669"/>
    <property type="project" value="UniProtKB-KW"/>
</dbReference>
<keyword evidence="3" id="KW-1185">Reference proteome</keyword>
<accession>A0A327ZDC0</accession>
<dbReference type="AlphaFoldDB" id="A0A327ZDC0"/>
<dbReference type="InterPro" id="IPR036388">
    <property type="entry name" value="WH-like_DNA-bd_sf"/>
</dbReference>
<dbReference type="GO" id="GO:0003700">
    <property type="term" value="F:DNA-binding transcription factor activity"/>
    <property type="evidence" value="ECO:0007669"/>
    <property type="project" value="InterPro"/>
</dbReference>
<comment type="caution">
    <text evidence="2">The sequence shown here is derived from an EMBL/GenBank/DDBJ whole genome shotgun (WGS) entry which is preliminary data.</text>
</comment>
<keyword evidence="2" id="KW-0238">DNA-binding</keyword>
<sequence>MPGTLGPQSLRGLAHPLRVRILRVLREQGASTATRLAGLLGESSGATSYHLRQLAGYGFVEEEPRRGPGRERWWRPAVPEDAPVGLRAEAVADFQRVQDFLAVAGTVPDEWGGSVTIGNRALRLTPSQAAELLGRIDGVLADYPADQPGEEAPTDTGRVVFQWQSFPQIR</sequence>
<feature type="domain" description="HTH arsR-type" evidence="1">
    <location>
        <begin position="8"/>
        <end position="93"/>
    </location>
</feature>
<dbReference type="SUPFAM" id="SSF46785">
    <property type="entry name" value="Winged helix' DNA-binding domain"/>
    <property type="match status" value="1"/>
</dbReference>
<protein>
    <submittedName>
        <fullName evidence="2">DNA-binding transcriptional ArsR family regulator</fullName>
    </submittedName>
</protein>
<proteinExistence type="predicted"/>
<evidence type="ECO:0000259" key="1">
    <source>
        <dbReference type="SMART" id="SM00418"/>
    </source>
</evidence>